<reference evidence="6" key="1">
    <citation type="journal article" date="2019" name="Int. J. Syst. Evol. Microbiol.">
        <title>The Global Catalogue of Microorganisms (GCM) 10K type strain sequencing project: providing services to taxonomists for standard genome sequencing and annotation.</title>
        <authorList>
            <consortium name="The Broad Institute Genomics Platform"/>
            <consortium name="The Broad Institute Genome Sequencing Center for Infectious Disease"/>
            <person name="Wu L."/>
            <person name="Ma J."/>
        </authorList>
    </citation>
    <scope>NUCLEOTIDE SEQUENCE [LARGE SCALE GENOMIC DNA]</scope>
    <source>
        <strain evidence="6">JCM 18303</strain>
    </source>
</reference>
<dbReference type="PANTHER" id="PTHR43201:SF5">
    <property type="entry name" value="MEDIUM-CHAIN ACYL-COA LIGASE ACSF2, MITOCHONDRIAL"/>
    <property type="match status" value="1"/>
</dbReference>
<dbReference type="Gene3D" id="3.30.300.30">
    <property type="match status" value="1"/>
</dbReference>
<comment type="caution">
    <text evidence="5">The sequence shown here is derived from an EMBL/GenBank/DDBJ whole genome shotgun (WGS) entry which is preliminary data.</text>
</comment>
<feature type="domain" description="AMP-dependent synthetase/ligase" evidence="3">
    <location>
        <begin position="10"/>
        <end position="361"/>
    </location>
</feature>
<dbReference type="EMBL" id="BAABJP010000004">
    <property type="protein sequence ID" value="GAA5149008.1"/>
    <property type="molecule type" value="Genomic_DNA"/>
</dbReference>
<dbReference type="Gene3D" id="3.40.50.12780">
    <property type="entry name" value="N-terminal domain of ligase-like"/>
    <property type="match status" value="1"/>
</dbReference>
<dbReference type="InterPro" id="IPR025110">
    <property type="entry name" value="AMP-bd_C"/>
</dbReference>
<dbReference type="SUPFAM" id="SSF56801">
    <property type="entry name" value="Acetyl-CoA synthetase-like"/>
    <property type="match status" value="1"/>
</dbReference>
<evidence type="ECO:0000256" key="2">
    <source>
        <dbReference type="ARBA" id="ARBA00022598"/>
    </source>
</evidence>
<sequence>MNLTTLLDMAVDGFGDRTVLGGTRDGLSAEGLRKAARHGAAVLMQSGASALLYVGANGPAFPVALLAAAVAGVPFVPVNYRLGEEQLGALLAGHPGALGIADERHAPVVGPAVTRLMTPEAWFTKTTATDVPGRPVREPEPESTAVIIYTSGTTSAPKGVLLRHDNLVSYVIGTVEFAGAGAEEASLLCVPPYHIAAVSNVLTNLYAGRRLVPLETFSPECWLNLVRSERVTNAMVVPTVLARLMAAPGANRSVPSLRTLAYGGAAMPPRVIERALREWPQVGFVNAYGLTETSSTVSVLGPDEHRSAFAATSPAARARLHSAGRPIPGVEVEIRGPDGAALPAGTSGRIWVRGAQVSGSYAGQEPASGDSWFDTRDLGHVDDEGFLFVEGREDDTIIRGAENIAPAEIEDVLLRQPGIADAVVVGVPDEEWGQRVEAVVTPEPGAELDPDLLRETVRESLRGSKTPDRITVWAELPRTDTGKIRRKDVAAQLAR</sequence>
<organism evidence="5 6">
    <name type="scientific">Pseudonocardia eucalypti</name>
    <dbReference type="NCBI Taxonomy" id="648755"/>
    <lineage>
        <taxon>Bacteria</taxon>
        <taxon>Bacillati</taxon>
        <taxon>Actinomycetota</taxon>
        <taxon>Actinomycetes</taxon>
        <taxon>Pseudonocardiales</taxon>
        <taxon>Pseudonocardiaceae</taxon>
        <taxon>Pseudonocardia</taxon>
    </lineage>
</organism>
<dbReference type="InterPro" id="IPR000873">
    <property type="entry name" value="AMP-dep_synth/lig_dom"/>
</dbReference>
<dbReference type="Pfam" id="PF00501">
    <property type="entry name" value="AMP-binding"/>
    <property type="match status" value="1"/>
</dbReference>
<keyword evidence="6" id="KW-1185">Reference proteome</keyword>
<dbReference type="InterPro" id="IPR020845">
    <property type="entry name" value="AMP-binding_CS"/>
</dbReference>
<name>A0ABP9PNI8_9PSEU</name>
<gene>
    <name evidence="5" type="ORF">GCM10023321_12190</name>
</gene>
<dbReference type="PANTHER" id="PTHR43201">
    <property type="entry name" value="ACYL-COA SYNTHETASE"/>
    <property type="match status" value="1"/>
</dbReference>
<proteinExistence type="inferred from homology"/>
<dbReference type="PROSITE" id="PS00455">
    <property type="entry name" value="AMP_BINDING"/>
    <property type="match status" value="1"/>
</dbReference>
<dbReference type="Proteomes" id="UP001428817">
    <property type="component" value="Unassembled WGS sequence"/>
</dbReference>
<accession>A0ABP9PNI8</accession>
<comment type="similarity">
    <text evidence="1">Belongs to the ATP-dependent AMP-binding enzyme family.</text>
</comment>
<feature type="domain" description="AMP-binding enzyme C-terminal" evidence="4">
    <location>
        <begin position="408"/>
        <end position="483"/>
    </location>
</feature>
<evidence type="ECO:0000259" key="4">
    <source>
        <dbReference type="Pfam" id="PF13193"/>
    </source>
</evidence>
<evidence type="ECO:0000256" key="1">
    <source>
        <dbReference type="ARBA" id="ARBA00006432"/>
    </source>
</evidence>
<keyword evidence="2" id="KW-0436">Ligase</keyword>
<evidence type="ECO:0000313" key="5">
    <source>
        <dbReference type="EMBL" id="GAA5149008.1"/>
    </source>
</evidence>
<dbReference type="CDD" id="cd04433">
    <property type="entry name" value="AFD_class_I"/>
    <property type="match status" value="1"/>
</dbReference>
<protein>
    <recommendedName>
        <fullName evidence="7">Acyl-CoA synthetase (AMP-forming)/AMP-acid ligase II</fullName>
    </recommendedName>
</protein>
<dbReference type="RefSeq" id="WP_185062778.1">
    <property type="nucleotide sequence ID" value="NZ_BAABJP010000004.1"/>
</dbReference>
<dbReference type="InterPro" id="IPR045851">
    <property type="entry name" value="AMP-bd_C_sf"/>
</dbReference>
<dbReference type="InterPro" id="IPR042099">
    <property type="entry name" value="ANL_N_sf"/>
</dbReference>
<evidence type="ECO:0000259" key="3">
    <source>
        <dbReference type="Pfam" id="PF00501"/>
    </source>
</evidence>
<evidence type="ECO:0008006" key="7">
    <source>
        <dbReference type="Google" id="ProtNLM"/>
    </source>
</evidence>
<dbReference type="Pfam" id="PF13193">
    <property type="entry name" value="AMP-binding_C"/>
    <property type="match status" value="1"/>
</dbReference>
<evidence type="ECO:0000313" key="6">
    <source>
        <dbReference type="Proteomes" id="UP001428817"/>
    </source>
</evidence>